<dbReference type="RefSeq" id="WP_353293334.1">
    <property type="nucleotide sequence ID" value="NZ_BAABWH010000001.1"/>
</dbReference>
<dbReference type="Proteomes" id="UP001481413">
    <property type="component" value="Unassembled WGS sequence"/>
</dbReference>
<gene>
    <name evidence="1" type="ORF">NBRC116585_05230</name>
</gene>
<name>A0ABP9ZW85_9GAMM</name>
<evidence type="ECO:0000313" key="2">
    <source>
        <dbReference type="Proteomes" id="UP001481413"/>
    </source>
</evidence>
<reference evidence="1 2" key="1">
    <citation type="submission" date="2024-04" db="EMBL/GenBank/DDBJ databases">
        <title>Draft genome sequence of Thalassolituus maritimus NBRC 116585.</title>
        <authorList>
            <person name="Miyakawa T."/>
            <person name="Kusuya Y."/>
            <person name="Miura T."/>
        </authorList>
    </citation>
    <scope>NUCLEOTIDE SEQUENCE [LARGE SCALE GENOMIC DNA]</scope>
    <source>
        <strain evidence="1 2">5NW40-0001</strain>
    </source>
</reference>
<comment type="caution">
    <text evidence="1">The sequence shown here is derived from an EMBL/GenBank/DDBJ whole genome shotgun (WGS) entry which is preliminary data.</text>
</comment>
<organism evidence="1 2">
    <name type="scientific">Thalassolituus maritimus</name>
    <dbReference type="NCBI Taxonomy" id="484498"/>
    <lineage>
        <taxon>Bacteria</taxon>
        <taxon>Pseudomonadati</taxon>
        <taxon>Pseudomonadota</taxon>
        <taxon>Gammaproteobacteria</taxon>
        <taxon>Oceanospirillales</taxon>
        <taxon>Oceanospirillaceae</taxon>
        <taxon>Thalassolituus</taxon>
    </lineage>
</organism>
<dbReference type="EMBL" id="BAABWH010000001">
    <property type="protein sequence ID" value="GAA6144406.1"/>
    <property type="molecule type" value="Genomic_DNA"/>
</dbReference>
<accession>A0ABP9ZW85</accession>
<keyword evidence="2" id="KW-1185">Reference proteome</keyword>
<evidence type="ECO:0008006" key="3">
    <source>
        <dbReference type="Google" id="ProtNLM"/>
    </source>
</evidence>
<sequence>MMLTLTGRLQTLGVVSGAKILGRTFCGFIAAGLSFAPSVSAHFIPDEGTGTQVDAAVVATWRSASVVDQYEFWQIPGTLMGGDAYPVNSGLSVDEVTVKAARRVDANTFVKLGLGVHQGGSQSGDEHQSVAVEHASLGFICCETKGPGIGEIAAEFVAEIGVLSAAFTPELLSHRSTASFSEPSLIADVFFGRHFHDQGARVWLHETAGWSVGAEIWQGKAFPATEGDDGGAWDVFARYKFDRDKLNMTLGGWWYTADAQSRADHRYGGGHQHTPVAPPGESASQFPDIRYTGDVALLGFDASMAYQWTAASSMGVQLSWAQLTMDGALHDSGGREAALEADQYAVWVQPYLKWQQHNVAVRVERVVADNRLSGASAATLGESAGALNVSGHTPQRASLAWTYQWRPQTAFRTEWIQDETLEDAQSRFTLGVIWHGSLLSGGHSHGGH</sequence>
<proteinExistence type="predicted"/>
<evidence type="ECO:0000313" key="1">
    <source>
        <dbReference type="EMBL" id="GAA6144406.1"/>
    </source>
</evidence>
<dbReference type="SUPFAM" id="SSF56935">
    <property type="entry name" value="Porins"/>
    <property type="match status" value="1"/>
</dbReference>
<protein>
    <recommendedName>
        <fullName evidence="3">Porin</fullName>
    </recommendedName>
</protein>